<evidence type="ECO:0000313" key="8">
    <source>
        <dbReference type="Proteomes" id="UP000184073"/>
    </source>
</evidence>
<name>A0A1L9Q2V9_ASPVE</name>
<dbReference type="PANTHER" id="PTHR11207">
    <property type="entry name" value="RIBONUCLEASE III"/>
    <property type="match status" value="1"/>
</dbReference>
<dbReference type="GO" id="GO:0004525">
    <property type="term" value="F:ribonuclease III activity"/>
    <property type="evidence" value="ECO:0007669"/>
    <property type="project" value="InterPro"/>
</dbReference>
<sequence>MDKKRKSVFSSHHGDSVLTRAKKNHLDHDPNTGPLRGFLSDTDVANDVRSISNIVDKITATSEDSVAKSSPEILKAAKDFSQALRHASTSSKPTTNICHNSDMMTSLSSSSSLPPLPQIIDKKLERAVFTHPGMSKDPKISYDRLEVLGDAYIELIATKLIWNKFQQIPSGRISQIRELLVKNETLAEYTTEYGIDKRASVPHDYSSQPKRWTKTKGDIFEAYVAAVVLSHANGYDIAEQWLSQLWSPKLATIEESHPPSQAKEELAKKIMGKGVKLKYVDERKPIQHEGGMQTFYIGVYLTGWGWSNKHLGSGQGSNKTIAGDKAARQALENGGLIKDIVASKLMHGTGRP</sequence>
<evidence type="ECO:0000256" key="1">
    <source>
        <dbReference type="ARBA" id="ARBA00022722"/>
    </source>
</evidence>
<dbReference type="Gene3D" id="1.10.1520.10">
    <property type="entry name" value="Ribonuclease III domain"/>
    <property type="match status" value="1"/>
</dbReference>
<dbReference type="GO" id="GO:0034475">
    <property type="term" value="P:U4 snRNA 3'-end processing"/>
    <property type="evidence" value="ECO:0007669"/>
    <property type="project" value="TreeGrafter"/>
</dbReference>
<dbReference type="Gene3D" id="3.30.160.20">
    <property type="match status" value="1"/>
</dbReference>
<dbReference type="EMBL" id="KV878138">
    <property type="protein sequence ID" value="OJJ08103.1"/>
    <property type="molecule type" value="Genomic_DNA"/>
</dbReference>
<dbReference type="SUPFAM" id="SSF54768">
    <property type="entry name" value="dsRNA-binding domain-like"/>
    <property type="match status" value="1"/>
</dbReference>
<dbReference type="AlphaFoldDB" id="A0A1L9Q2V9"/>
<dbReference type="Pfam" id="PF00636">
    <property type="entry name" value="Ribonuclease_3"/>
    <property type="match status" value="1"/>
</dbReference>
<dbReference type="STRING" id="1036611.A0A1L9Q2V9"/>
<dbReference type="GO" id="GO:0006364">
    <property type="term" value="P:rRNA processing"/>
    <property type="evidence" value="ECO:0007669"/>
    <property type="project" value="TreeGrafter"/>
</dbReference>
<dbReference type="OrthoDB" id="2392202at2759"/>
<dbReference type="SMART" id="SM00535">
    <property type="entry name" value="RIBOc"/>
    <property type="match status" value="1"/>
</dbReference>
<keyword evidence="2" id="KW-0255">Endonuclease</keyword>
<dbReference type="GeneID" id="63726353"/>
<evidence type="ECO:0000313" key="7">
    <source>
        <dbReference type="EMBL" id="OJJ08103.1"/>
    </source>
</evidence>
<organism evidence="7 8">
    <name type="scientific">Aspergillus versicolor CBS 583.65</name>
    <dbReference type="NCBI Taxonomy" id="1036611"/>
    <lineage>
        <taxon>Eukaryota</taxon>
        <taxon>Fungi</taxon>
        <taxon>Dikarya</taxon>
        <taxon>Ascomycota</taxon>
        <taxon>Pezizomycotina</taxon>
        <taxon>Eurotiomycetes</taxon>
        <taxon>Eurotiomycetidae</taxon>
        <taxon>Eurotiales</taxon>
        <taxon>Aspergillaceae</taxon>
        <taxon>Aspergillus</taxon>
        <taxon>Aspergillus subgen. Nidulantes</taxon>
    </lineage>
</organism>
<dbReference type="CDD" id="cd00593">
    <property type="entry name" value="RIBOc"/>
    <property type="match status" value="1"/>
</dbReference>
<evidence type="ECO:0000256" key="4">
    <source>
        <dbReference type="ARBA" id="ARBA00022884"/>
    </source>
</evidence>
<accession>A0A1L9Q2V9</accession>
<reference evidence="8" key="1">
    <citation type="journal article" date="2017" name="Genome Biol.">
        <title>Comparative genomics reveals high biological diversity and specific adaptations in the industrially and medically important fungal genus Aspergillus.</title>
        <authorList>
            <person name="de Vries R.P."/>
            <person name="Riley R."/>
            <person name="Wiebenga A."/>
            <person name="Aguilar-Osorio G."/>
            <person name="Amillis S."/>
            <person name="Uchima C.A."/>
            <person name="Anderluh G."/>
            <person name="Asadollahi M."/>
            <person name="Askin M."/>
            <person name="Barry K."/>
            <person name="Battaglia E."/>
            <person name="Bayram O."/>
            <person name="Benocci T."/>
            <person name="Braus-Stromeyer S.A."/>
            <person name="Caldana C."/>
            <person name="Canovas D."/>
            <person name="Cerqueira G.C."/>
            <person name="Chen F."/>
            <person name="Chen W."/>
            <person name="Choi C."/>
            <person name="Clum A."/>
            <person name="Dos Santos R.A."/>
            <person name="Damasio A.R."/>
            <person name="Diallinas G."/>
            <person name="Emri T."/>
            <person name="Fekete E."/>
            <person name="Flipphi M."/>
            <person name="Freyberg S."/>
            <person name="Gallo A."/>
            <person name="Gournas C."/>
            <person name="Habgood R."/>
            <person name="Hainaut M."/>
            <person name="Harispe M.L."/>
            <person name="Henrissat B."/>
            <person name="Hilden K.S."/>
            <person name="Hope R."/>
            <person name="Hossain A."/>
            <person name="Karabika E."/>
            <person name="Karaffa L."/>
            <person name="Karanyi Z."/>
            <person name="Krasevec N."/>
            <person name="Kuo A."/>
            <person name="Kusch H."/>
            <person name="LaButti K."/>
            <person name="Lagendijk E.L."/>
            <person name="Lapidus A."/>
            <person name="Levasseur A."/>
            <person name="Lindquist E."/>
            <person name="Lipzen A."/>
            <person name="Logrieco A.F."/>
            <person name="MacCabe A."/>
            <person name="Maekelae M.R."/>
            <person name="Malavazi I."/>
            <person name="Melin P."/>
            <person name="Meyer V."/>
            <person name="Mielnichuk N."/>
            <person name="Miskei M."/>
            <person name="Molnar A.P."/>
            <person name="Mule G."/>
            <person name="Ngan C.Y."/>
            <person name="Orejas M."/>
            <person name="Orosz E."/>
            <person name="Ouedraogo J.P."/>
            <person name="Overkamp K.M."/>
            <person name="Park H.-S."/>
            <person name="Perrone G."/>
            <person name="Piumi F."/>
            <person name="Punt P.J."/>
            <person name="Ram A.F."/>
            <person name="Ramon A."/>
            <person name="Rauscher S."/>
            <person name="Record E."/>
            <person name="Riano-Pachon D.M."/>
            <person name="Robert V."/>
            <person name="Roehrig J."/>
            <person name="Ruller R."/>
            <person name="Salamov A."/>
            <person name="Salih N.S."/>
            <person name="Samson R.A."/>
            <person name="Sandor E."/>
            <person name="Sanguinetti M."/>
            <person name="Schuetze T."/>
            <person name="Sepcic K."/>
            <person name="Shelest E."/>
            <person name="Sherlock G."/>
            <person name="Sophianopoulou V."/>
            <person name="Squina F.M."/>
            <person name="Sun H."/>
            <person name="Susca A."/>
            <person name="Todd R.B."/>
            <person name="Tsang A."/>
            <person name="Unkles S.E."/>
            <person name="van de Wiele N."/>
            <person name="van Rossen-Uffink D."/>
            <person name="Oliveira J.V."/>
            <person name="Vesth T.C."/>
            <person name="Visser J."/>
            <person name="Yu J.-H."/>
            <person name="Zhou M."/>
            <person name="Andersen M.R."/>
            <person name="Archer D.B."/>
            <person name="Baker S.E."/>
            <person name="Benoit I."/>
            <person name="Brakhage A.A."/>
            <person name="Braus G.H."/>
            <person name="Fischer R."/>
            <person name="Frisvad J.C."/>
            <person name="Goldman G.H."/>
            <person name="Houbraken J."/>
            <person name="Oakley B."/>
            <person name="Pocsi I."/>
            <person name="Scazzocchio C."/>
            <person name="Seiboth B."/>
            <person name="vanKuyk P.A."/>
            <person name="Wortman J."/>
            <person name="Dyer P.S."/>
            <person name="Grigoriev I.V."/>
        </authorList>
    </citation>
    <scope>NUCLEOTIDE SEQUENCE [LARGE SCALE GENOMIC DNA]</scope>
    <source>
        <strain evidence="8">CBS 583.65</strain>
    </source>
</reference>
<evidence type="ECO:0000256" key="2">
    <source>
        <dbReference type="ARBA" id="ARBA00022759"/>
    </source>
</evidence>
<keyword evidence="3" id="KW-0378">Hydrolase</keyword>
<keyword evidence="1" id="KW-0540">Nuclease</keyword>
<dbReference type="RefSeq" id="XP_040673865.1">
    <property type="nucleotide sequence ID" value="XM_040810842.1"/>
</dbReference>
<dbReference type="Pfam" id="PF00035">
    <property type="entry name" value="dsrm"/>
    <property type="match status" value="1"/>
</dbReference>
<proteinExistence type="predicted"/>
<keyword evidence="8" id="KW-1185">Reference proteome</keyword>
<evidence type="ECO:0000256" key="3">
    <source>
        <dbReference type="ARBA" id="ARBA00022801"/>
    </source>
</evidence>
<dbReference type="VEuPathDB" id="FungiDB:ASPVEDRAFT_34280"/>
<dbReference type="PROSITE" id="PS50142">
    <property type="entry name" value="RNASE_3_2"/>
    <property type="match status" value="1"/>
</dbReference>
<gene>
    <name evidence="7" type="ORF">ASPVEDRAFT_34280</name>
</gene>
<dbReference type="InterPro" id="IPR036389">
    <property type="entry name" value="RNase_III_sf"/>
</dbReference>
<feature type="region of interest" description="Disordered" evidence="5">
    <location>
        <begin position="1"/>
        <end position="38"/>
    </location>
</feature>
<dbReference type="GO" id="GO:0005654">
    <property type="term" value="C:nucleoplasm"/>
    <property type="evidence" value="ECO:0007669"/>
    <property type="project" value="TreeGrafter"/>
</dbReference>
<keyword evidence="4" id="KW-0694">RNA-binding</keyword>
<evidence type="ECO:0000259" key="6">
    <source>
        <dbReference type="PROSITE" id="PS50142"/>
    </source>
</evidence>
<evidence type="ECO:0000256" key="5">
    <source>
        <dbReference type="SAM" id="MobiDB-lite"/>
    </source>
</evidence>
<dbReference type="PANTHER" id="PTHR11207:SF0">
    <property type="entry name" value="RIBONUCLEASE 3"/>
    <property type="match status" value="1"/>
</dbReference>
<protein>
    <recommendedName>
        <fullName evidence="6">RNase III domain-containing protein</fullName>
    </recommendedName>
</protein>
<dbReference type="InterPro" id="IPR014720">
    <property type="entry name" value="dsRBD_dom"/>
</dbReference>
<feature type="domain" description="RNase III" evidence="6">
    <location>
        <begin position="121"/>
        <end position="232"/>
    </location>
</feature>
<dbReference type="GO" id="GO:0006369">
    <property type="term" value="P:termination of RNA polymerase II transcription"/>
    <property type="evidence" value="ECO:0007669"/>
    <property type="project" value="TreeGrafter"/>
</dbReference>
<dbReference type="InterPro" id="IPR000999">
    <property type="entry name" value="RNase_III_dom"/>
</dbReference>
<dbReference type="Proteomes" id="UP000184073">
    <property type="component" value="Unassembled WGS sequence"/>
</dbReference>
<dbReference type="GO" id="GO:0003723">
    <property type="term" value="F:RNA binding"/>
    <property type="evidence" value="ECO:0007669"/>
    <property type="project" value="UniProtKB-KW"/>
</dbReference>
<dbReference type="SUPFAM" id="SSF69065">
    <property type="entry name" value="RNase III domain-like"/>
    <property type="match status" value="1"/>
</dbReference>